<dbReference type="AlphaFoldDB" id="A0A7G9YMB8"/>
<gene>
    <name evidence="1" type="ORF">CPECMPGB_00035</name>
    <name evidence="2" type="ORF">DBBAIPCH_00035</name>
</gene>
<proteinExistence type="predicted"/>
<protein>
    <submittedName>
        <fullName evidence="2">Uncharacterized protein</fullName>
    </submittedName>
</protein>
<dbReference type="EMBL" id="MT631371">
    <property type="protein sequence ID" value="QNO49115.1"/>
    <property type="molecule type" value="Genomic_DNA"/>
</dbReference>
<accession>A0A7G9YMB8</accession>
<organism evidence="2">
    <name type="scientific">Candidatus Methanogaster sp. ANME-2c ERB4</name>
    <dbReference type="NCBI Taxonomy" id="2759911"/>
    <lineage>
        <taxon>Archaea</taxon>
        <taxon>Methanobacteriati</taxon>
        <taxon>Methanobacteriota</taxon>
        <taxon>Stenosarchaea group</taxon>
        <taxon>Methanomicrobia</taxon>
        <taxon>Methanosarcinales</taxon>
        <taxon>ANME-2 cluster</taxon>
        <taxon>Candidatus Methanogasteraceae</taxon>
        <taxon>Candidatus Methanogaster</taxon>
    </lineage>
</organism>
<evidence type="ECO:0000313" key="1">
    <source>
        <dbReference type="EMBL" id="QNO49115.1"/>
    </source>
</evidence>
<reference evidence="2" key="1">
    <citation type="submission" date="2020-06" db="EMBL/GenBank/DDBJ databases">
        <title>Unique genomic features of the anaerobic methanotrophic archaea.</title>
        <authorList>
            <person name="Chadwick G.L."/>
            <person name="Skennerton C.T."/>
            <person name="Laso-Perez R."/>
            <person name="Leu A.O."/>
            <person name="Speth D.R."/>
            <person name="Yu H."/>
            <person name="Morgan-Lang C."/>
            <person name="Hatzenpichler R."/>
            <person name="Goudeau D."/>
            <person name="Malmstrom R."/>
            <person name="Brazelton W.J."/>
            <person name="Woyke T."/>
            <person name="Hallam S.J."/>
            <person name="Tyson G.W."/>
            <person name="Wegener G."/>
            <person name="Boetius A."/>
            <person name="Orphan V."/>
        </authorList>
    </citation>
    <scope>NUCLEOTIDE SEQUENCE</scope>
</reference>
<evidence type="ECO:0000313" key="2">
    <source>
        <dbReference type="EMBL" id="QNO49152.1"/>
    </source>
</evidence>
<dbReference type="EMBL" id="MT631372">
    <property type="protein sequence ID" value="QNO49152.1"/>
    <property type="molecule type" value="Genomic_DNA"/>
</dbReference>
<name>A0A7G9YMB8_9EURY</name>
<sequence>MNISWCKSHKKKYAHLKNKLAEMFRITKIGVLRHNVTMKPYPYNVE</sequence>